<name>U5NCG5_9BURK</name>
<dbReference type="RefSeq" id="WP_022774096.1">
    <property type="nucleotide sequence ID" value="NC_022576.1"/>
</dbReference>
<feature type="transmembrane region" description="Helical" evidence="1">
    <location>
        <begin position="48"/>
        <end position="71"/>
    </location>
</feature>
<dbReference type="EMBL" id="CP004885">
    <property type="protein sequence ID" value="AGX87839.1"/>
    <property type="molecule type" value="Genomic_DNA"/>
</dbReference>
<keyword evidence="1" id="KW-0812">Transmembrane</keyword>
<proteinExistence type="predicted"/>
<evidence type="ECO:0008006" key="4">
    <source>
        <dbReference type="Google" id="ProtNLM"/>
    </source>
</evidence>
<dbReference type="AlphaFoldDB" id="U5NCG5"/>
<gene>
    <name evidence="2" type="ORF">Cenrod_1755</name>
</gene>
<organism evidence="2 3">
    <name type="scientific">Candidatus Symbiobacter mobilis CR</name>
    <dbReference type="NCBI Taxonomy" id="946483"/>
    <lineage>
        <taxon>Bacteria</taxon>
        <taxon>Pseudomonadati</taxon>
        <taxon>Pseudomonadota</taxon>
        <taxon>Betaproteobacteria</taxon>
        <taxon>Burkholderiales</taxon>
        <taxon>Comamonadaceae</taxon>
    </lineage>
</organism>
<protein>
    <recommendedName>
        <fullName evidence="4">ATP synthase subunit I</fullName>
    </recommendedName>
</protein>
<sequence length="140" mass="14598">MGAQKCGASLGYSQTVWMQRWLVGQIVLALAGILVAGGFLGWPGAISYAIGAVAILLATVPAVVGMGVATVAGSSAQVFFARLLLWQAIKAGVVVVVLIAAHRLVGSFSWWVALIGMVLHSRMGWWVGLLPEQSSPVRGV</sequence>
<reference evidence="2 3" key="1">
    <citation type="journal article" date="2013" name="Genome Biol.">
        <title>Genomic analysis reveals key aspects of prokaryotic symbiosis in the phototrophic consortium "Chlorochromatium aggregatum".</title>
        <authorList>
            <person name="Liu Z."/>
            <person name="Muller J."/>
            <person name="Li T."/>
            <person name="Alvey R.M."/>
            <person name="Vogl K."/>
            <person name="Frigaard N.U."/>
            <person name="Rockwell N.C."/>
            <person name="Boyd E.S."/>
            <person name="Tomsho L.P."/>
            <person name="Schuster S.C."/>
            <person name="Henke P."/>
            <person name="Rohde M."/>
            <person name="Overmann J."/>
            <person name="Bryant D.A."/>
        </authorList>
    </citation>
    <scope>NUCLEOTIDE SEQUENCE [LARGE SCALE GENOMIC DNA]</scope>
    <source>
        <strain evidence="2">CR</strain>
    </source>
</reference>
<keyword evidence="1" id="KW-0472">Membrane</keyword>
<dbReference type="KEGG" id="cbx:Cenrod_1755"/>
<dbReference type="HOGENOM" id="CLU_1831499_0_0_4"/>
<evidence type="ECO:0000256" key="1">
    <source>
        <dbReference type="SAM" id="Phobius"/>
    </source>
</evidence>
<dbReference type="STRING" id="946483.Cenrod_1755"/>
<keyword evidence="3" id="KW-1185">Reference proteome</keyword>
<feature type="transmembrane region" description="Helical" evidence="1">
    <location>
        <begin position="21"/>
        <end position="42"/>
    </location>
</feature>
<keyword evidence="1" id="KW-1133">Transmembrane helix</keyword>
<evidence type="ECO:0000313" key="2">
    <source>
        <dbReference type="EMBL" id="AGX87839.1"/>
    </source>
</evidence>
<evidence type="ECO:0000313" key="3">
    <source>
        <dbReference type="Proteomes" id="UP000017184"/>
    </source>
</evidence>
<accession>U5NCG5</accession>
<dbReference type="Proteomes" id="UP000017184">
    <property type="component" value="Chromosome"/>
</dbReference>